<gene>
    <name evidence="2" type="primary">RvY_12055-1</name>
    <name evidence="2" type="synonym">RvY_12055.1</name>
    <name evidence="2" type="ORF">RvY_12055</name>
</gene>
<proteinExistence type="predicted"/>
<feature type="chain" id="PRO_5008898447" description="Secreted protein" evidence="1">
    <location>
        <begin position="22"/>
        <end position="74"/>
    </location>
</feature>
<sequence>MSFSGSFAALWITSISIHSLSWRTVLDSCCFELKVMQVKLGLSQVVALELPSTTVLSRRFQAWSPSTLRQVLVS</sequence>
<reference evidence="2 3" key="1">
    <citation type="journal article" date="2016" name="Nat. Commun.">
        <title>Extremotolerant tardigrade genome and improved radiotolerance of human cultured cells by tardigrade-unique protein.</title>
        <authorList>
            <person name="Hashimoto T."/>
            <person name="Horikawa D.D."/>
            <person name="Saito Y."/>
            <person name="Kuwahara H."/>
            <person name="Kozuka-Hata H."/>
            <person name="Shin-I T."/>
            <person name="Minakuchi Y."/>
            <person name="Ohishi K."/>
            <person name="Motoyama A."/>
            <person name="Aizu T."/>
            <person name="Enomoto A."/>
            <person name="Kondo K."/>
            <person name="Tanaka S."/>
            <person name="Hara Y."/>
            <person name="Koshikawa S."/>
            <person name="Sagara H."/>
            <person name="Miura T."/>
            <person name="Yokobori S."/>
            <person name="Miyagawa K."/>
            <person name="Suzuki Y."/>
            <person name="Kubo T."/>
            <person name="Oyama M."/>
            <person name="Kohara Y."/>
            <person name="Fujiyama A."/>
            <person name="Arakawa K."/>
            <person name="Katayama T."/>
            <person name="Toyoda A."/>
            <person name="Kunieda T."/>
        </authorList>
    </citation>
    <scope>NUCLEOTIDE SEQUENCE [LARGE SCALE GENOMIC DNA]</scope>
    <source>
        <strain evidence="2 3">YOKOZUNA-1</strain>
    </source>
</reference>
<evidence type="ECO:0000256" key="1">
    <source>
        <dbReference type="SAM" id="SignalP"/>
    </source>
</evidence>
<evidence type="ECO:0008006" key="4">
    <source>
        <dbReference type="Google" id="ProtNLM"/>
    </source>
</evidence>
<evidence type="ECO:0000313" key="3">
    <source>
        <dbReference type="Proteomes" id="UP000186922"/>
    </source>
</evidence>
<dbReference type="AlphaFoldDB" id="A0A1D1VI80"/>
<feature type="signal peptide" evidence="1">
    <location>
        <begin position="1"/>
        <end position="21"/>
    </location>
</feature>
<dbReference type="Proteomes" id="UP000186922">
    <property type="component" value="Unassembled WGS sequence"/>
</dbReference>
<organism evidence="2 3">
    <name type="scientific">Ramazzottius varieornatus</name>
    <name type="common">Water bear</name>
    <name type="synonym">Tardigrade</name>
    <dbReference type="NCBI Taxonomy" id="947166"/>
    <lineage>
        <taxon>Eukaryota</taxon>
        <taxon>Metazoa</taxon>
        <taxon>Ecdysozoa</taxon>
        <taxon>Tardigrada</taxon>
        <taxon>Eutardigrada</taxon>
        <taxon>Parachela</taxon>
        <taxon>Hypsibioidea</taxon>
        <taxon>Ramazzottiidae</taxon>
        <taxon>Ramazzottius</taxon>
    </lineage>
</organism>
<protein>
    <recommendedName>
        <fullName evidence="4">Secreted protein</fullName>
    </recommendedName>
</protein>
<dbReference type="EMBL" id="BDGG01000007">
    <property type="protein sequence ID" value="GAV01322.1"/>
    <property type="molecule type" value="Genomic_DNA"/>
</dbReference>
<keyword evidence="3" id="KW-1185">Reference proteome</keyword>
<comment type="caution">
    <text evidence="2">The sequence shown here is derived from an EMBL/GenBank/DDBJ whole genome shotgun (WGS) entry which is preliminary data.</text>
</comment>
<keyword evidence="1" id="KW-0732">Signal</keyword>
<evidence type="ECO:0000313" key="2">
    <source>
        <dbReference type="EMBL" id="GAV01322.1"/>
    </source>
</evidence>
<accession>A0A1D1VI80</accession>
<name>A0A1D1VI80_RAMVA</name>